<dbReference type="SUPFAM" id="SSF50370">
    <property type="entry name" value="Ricin B-like lectins"/>
    <property type="match status" value="2"/>
</dbReference>
<dbReference type="KEGG" id="ccot:CCAX7_10250"/>
<sequence length="1024" mass="108356">MKLSVRVSAFALTVGLALGSSGARAAIVAVGDPNNPGALYGAIMNAYNTGATGVTVNAGTYNIPVNTSGGNVYAWVFQNMSNFSISGTGVKLNFSDTAYQLINFNHDTNLTFQGFQMTGPPNFTQGKIYNTGSDGTGNYMDVTLDAGYPTDWSNANHWGASAYADAFQVFDQKTRRWKPGTGDYGVQSWPPTTLNAANRQYRFYLGGNTDMVPANGRVVYGDYVAVRGYAGRYFNVDTCTNLTFSSLTVSTANANMWQASNNRHIVIDSCNFVYQPTPAAGGNLGLLGPDGILSGNNYDGLIMTNTTWQGSNDDVINSDAGSGQNVGTTSGNTLTFTWGGVASGDVLYFYDTNGNFLGQDTATSNSTQVSYSPPDNTYGSAPWYNVTLSQPFSLGYKYRIFDINHTSHGFTMKNDIIQNFRDVGVIVADNSDIENCIFDGGTVAAIVTESYANNMVIKNNVFSNNCLRWNYGNKDGGRNAGAIQMDNQYYYPGSTGQTFQNTLIQNNIFYGNDAINIAIVNGAGTQITRNAFVNAHPAGPGTVAAPAGMVGGQDSNTSVWLSNDNFATLSGNTVSNDGPYGTLLAELGPNCANVRGVSSGVSYGNTDIYYAASAVVSGGQVRSGGGSAGGQYVGGLDAASSYVKFTVNVPVAGQYAVLVAYDNNSNVDQSAAAATATHSLVVNGNTGSPITVNYPYTGAWGSFSPTFVTGVYVTLNAGANTLQFNHGSNRAELDNIQVVIPQGTSPLNYYKLFNQNSGKVLAVVNASTANGANAQQYTDNGTPDHNWKFVYAGYGYFKIVNQNSGRLLEDYASSTANGAPIDQWDDASGANQLWKLVDIGGGYYKVINKSSGKLLEVTGSSTSDGALVDQNIDTGGANQHWKLQDVRSGTTYRISNSFTGKVLTPSGGGTADGTLVTQWDDNGTGDHLWQLQDQGCGLYKFLNTNSGRELGITGGSLGTADAVIWGANGATDHLWQLLDAGSSFSLFNWNSGLVLGVNGMSTANGAEIFQTPENYTGDHLWTLK</sequence>
<dbReference type="GO" id="GO:0030246">
    <property type="term" value="F:carbohydrate binding"/>
    <property type="evidence" value="ECO:0007669"/>
    <property type="project" value="InterPro"/>
</dbReference>
<dbReference type="PROSITE" id="PS51175">
    <property type="entry name" value="CBM6"/>
    <property type="match status" value="1"/>
</dbReference>
<dbReference type="InterPro" id="IPR008979">
    <property type="entry name" value="Galactose-bd-like_sf"/>
</dbReference>
<organism evidence="1 2">
    <name type="scientific">Capsulimonas corticalis</name>
    <dbReference type="NCBI Taxonomy" id="2219043"/>
    <lineage>
        <taxon>Bacteria</taxon>
        <taxon>Bacillati</taxon>
        <taxon>Armatimonadota</taxon>
        <taxon>Armatimonadia</taxon>
        <taxon>Capsulimonadales</taxon>
        <taxon>Capsulimonadaceae</taxon>
        <taxon>Capsulimonas</taxon>
    </lineage>
</organism>
<accession>A0A402CUI5</accession>
<dbReference type="SMART" id="SM00458">
    <property type="entry name" value="RICIN"/>
    <property type="match status" value="2"/>
</dbReference>
<dbReference type="RefSeq" id="WP_119321026.1">
    <property type="nucleotide sequence ID" value="NZ_AP025739.1"/>
</dbReference>
<protein>
    <submittedName>
        <fullName evidence="1">Uncharacterized protein</fullName>
    </submittedName>
</protein>
<dbReference type="Gene3D" id="2.60.120.260">
    <property type="entry name" value="Galactose-binding domain-like"/>
    <property type="match status" value="1"/>
</dbReference>
<dbReference type="SUPFAM" id="SSF51126">
    <property type="entry name" value="Pectin lyase-like"/>
    <property type="match status" value="1"/>
</dbReference>
<dbReference type="InterPro" id="IPR000772">
    <property type="entry name" value="Ricin_B_lectin"/>
</dbReference>
<dbReference type="Pfam" id="PF14200">
    <property type="entry name" value="RicinB_lectin_2"/>
    <property type="match status" value="3"/>
</dbReference>
<name>A0A402CUI5_9BACT</name>
<dbReference type="Gene3D" id="2.80.10.50">
    <property type="match status" value="2"/>
</dbReference>
<dbReference type="InterPro" id="IPR011050">
    <property type="entry name" value="Pectin_lyase_fold/virulence"/>
</dbReference>
<dbReference type="SUPFAM" id="SSF49785">
    <property type="entry name" value="Galactose-binding domain-like"/>
    <property type="match status" value="1"/>
</dbReference>
<gene>
    <name evidence="1" type="ORF">CCAX7_10250</name>
</gene>
<reference evidence="1 2" key="1">
    <citation type="journal article" date="2019" name="Int. J. Syst. Evol. Microbiol.">
        <title>Capsulimonas corticalis gen. nov., sp. nov., an aerobic capsulated bacterium, of a novel bacterial order, Capsulimonadales ord. nov., of the class Armatimonadia of the phylum Armatimonadetes.</title>
        <authorList>
            <person name="Li J."/>
            <person name="Kudo C."/>
            <person name="Tonouchi A."/>
        </authorList>
    </citation>
    <scope>NUCLEOTIDE SEQUENCE [LARGE SCALE GENOMIC DNA]</scope>
    <source>
        <strain evidence="1 2">AX-7</strain>
    </source>
</reference>
<dbReference type="EMBL" id="AP025739">
    <property type="protein sequence ID" value="BDI28974.1"/>
    <property type="molecule type" value="Genomic_DNA"/>
</dbReference>
<dbReference type="AlphaFoldDB" id="A0A402CUI5"/>
<keyword evidence="2" id="KW-1185">Reference proteome</keyword>
<dbReference type="InterPro" id="IPR005084">
    <property type="entry name" value="CBM6"/>
</dbReference>
<dbReference type="OrthoDB" id="9806701at2"/>
<proteinExistence type="predicted"/>
<evidence type="ECO:0000313" key="2">
    <source>
        <dbReference type="Proteomes" id="UP000287394"/>
    </source>
</evidence>
<dbReference type="Proteomes" id="UP000287394">
    <property type="component" value="Chromosome"/>
</dbReference>
<dbReference type="PROSITE" id="PS50231">
    <property type="entry name" value="RICIN_B_LECTIN"/>
    <property type="match status" value="3"/>
</dbReference>
<dbReference type="InterPro" id="IPR035992">
    <property type="entry name" value="Ricin_B-like_lectins"/>
</dbReference>
<evidence type="ECO:0000313" key="1">
    <source>
        <dbReference type="EMBL" id="BDI28974.1"/>
    </source>
</evidence>